<accession>A0A5C6CM30</accession>
<comment type="caution">
    <text evidence="1">The sequence shown here is derived from an EMBL/GenBank/DDBJ whole genome shotgun (WGS) entry which is preliminary data.</text>
</comment>
<organism evidence="1 2">
    <name type="scientific">Novipirellula galeiformis</name>
    <dbReference type="NCBI Taxonomy" id="2528004"/>
    <lineage>
        <taxon>Bacteria</taxon>
        <taxon>Pseudomonadati</taxon>
        <taxon>Planctomycetota</taxon>
        <taxon>Planctomycetia</taxon>
        <taxon>Pirellulales</taxon>
        <taxon>Pirellulaceae</taxon>
        <taxon>Novipirellula</taxon>
    </lineage>
</organism>
<keyword evidence="2" id="KW-1185">Reference proteome</keyword>
<sequence>MIRSRFFQRCPVCGRGMLIPIEQLGDPVSCSHCSGHFHATDASACPPRGVQDHGSLMRRANELLVAESSDMAEALP</sequence>
<dbReference type="EMBL" id="SJPT01000002">
    <property type="protein sequence ID" value="TWU25468.1"/>
    <property type="molecule type" value="Genomic_DNA"/>
</dbReference>
<protein>
    <submittedName>
        <fullName evidence="1">Uncharacterized protein</fullName>
    </submittedName>
</protein>
<proteinExistence type="predicted"/>
<gene>
    <name evidence="1" type="ORF">Pla52o_17690</name>
</gene>
<dbReference type="Proteomes" id="UP000316304">
    <property type="component" value="Unassembled WGS sequence"/>
</dbReference>
<evidence type="ECO:0000313" key="2">
    <source>
        <dbReference type="Proteomes" id="UP000316304"/>
    </source>
</evidence>
<name>A0A5C6CM30_9BACT</name>
<reference evidence="1 2" key="1">
    <citation type="submission" date="2019-02" db="EMBL/GenBank/DDBJ databases">
        <title>Deep-cultivation of Planctomycetes and their phenomic and genomic characterization uncovers novel biology.</title>
        <authorList>
            <person name="Wiegand S."/>
            <person name="Jogler M."/>
            <person name="Boedeker C."/>
            <person name="Pinto D."/>
            <person name="Vollmers J."/>
            <person name="Rivas-Marin E."/>
            <person name="Kohn T."/>
            <person name="Peeters S.H."/>
            <person name="Heuer A."/>
            <person name="Rast P."/>
            <person name="Oberbeckmann S."/>
            <person name="Bunk B."/>
            <person name="Jeske O."/>
            <person name="Meyerdierks A."/>
            <person name="Storesund J.E."/>
            <person name="Kallscheuer N."/>
            <person name="Luecker S."/>
            <person name="Lage O.M."/>
            <person name="Pohl T."/>
            <person name="Merkel B.J."/>
            <person name="Hornburger P."/>
            <person name="Mueller R.-W."/>
            <person name="Bruemmer F."/>
            <person name="Labrenz M."/>
            <person name="Spormann A.M."/>
            <person name="Op Den Camp H."/>
            <person name="Overmann J."/>
            <person name="Amann R."/>
            <person name="Jetten M.S.M."/>
            <person name="Mascher T."/>
            <person name="Medema M.H."/>
            <person name="Devos D.P."/>
            <person name="Kaster A.-K."/>
            <person name="Ovreas L."/>
            <person name="Rohde M."/>
            <person name="Galperin M.Y."/>
            <person name="Jogler C."/>
        </authorList>
    </citation>
    <scope>NUCLEOTIDE SEQUENCE [LARGE SCALE GENOMIC DNA]</scope>
    <source>
        <strain evidence="1 2">Pla52o</strain>
    </source>
</reference>
<dbReference type="OrthoDB" id="290564at2"/>
<dbReference type="AlphaFoldDB" id="A0A5C6CM30"/>
<evidence type="ECO:0000313" key="1">
    <source>
        <dbReference type="EMBL" id="TWU25468.1"/>
    </source>
</evidence>
<dbReference type="RefSeq" id="WP_146594081.1">
    <property type="nucleotide sequence ID" value="NZ_SJPT01000002.1"/>
</dbReference>